<reference evidence="1 2" key="1">
    <citation type="journal article" date="2013" name="Environ. Microbiol.">
        <title>Chloride and organic osmolytes: a hybrid strategy to cope with elevated salinities by the moderately halophilic, chloride-dependent bacterium Halobacillus halophilus.</title>
        <authorList>
            <person name="Saum S.H."/>
            <person name="Pfeiffer F."/>
            <person name="Palm P."/>
            <person name="Rampp M."/>
            <person name="Schuster S.C."/>
            <person name="Muller V."/>
            <person name="Oesterhelt D."/>
        </authorList>
    </citation>
    <scope>NUCLEOTIDE SEQUENCE [LARGE SCALE GENOMIC DNA]</scope>
    <source>
        <strain evidence="2">ATCC 35676 / DSM 2266 / JCM 20832 / KCTC 3685 / LMG 17431 / NBRC 102448 / NCIMB 2269</strain>
    </source>
</reference>
<evidence type="ECO:0000313" key="1">
    <source>
        <dbReference type="EMBL" id="CCG44698.1"/>
    </source>
</evidence>
<sequence length="35" mass="3870">MKTSVDLVDWKAIMEGFRAPHKRKGRKGTAKTPAG</sequence>
<dbReference type="AlphaFoldDB" id="I0JKM9"/>
<protein>
    <submittedName>
        <fullName evidence="1">Uncharacterized protein</fullName>
    </submittedName>
</protein>
<accession>I0JKM9</accession>
<dbReference type="HOGENOM" id="CLU_3365283_0_0_9"/>
<organism evidence="1 2">
    <name type="scientific">Halobacillus halophilus (strain ATCC 35676 / DSM 2266 / JCM 20832 / KCTC 3685 / LMG 17431 / NBRC 102448 / NCIMB 2269)</name>
    <name type="common">Sporosarcina halophila</name>
    <dbReference type="NCBI Taxonomy" id="866895"/>
    <lineage>
        <taxon>Bacteria</taxon>
        <taxon>Bacillati</taxon>
        <taxon>Bacillota</taxon>
        <taxon>Bacilli</taxon>
        <taxon>Bacillales</taxon>
        <taxon>Bacillaceae</taxon>
        <taxon>Halobacillus</taxon>
    </lineage>
</organism>
<dbReference type="KEGG" id="hhd:HBHAL_2352"/>
<keyword evidence="2" id="KW-1185">Reference proteome</keyword>
<proteinExistence type="predicted"/>
<dbReference type="Proteomes" id="UP000007397">
    <property type="component" value="Chromosome"/>
</dbReference>
<name>I0JKM9_HALH3</name>
<gene>
    <name evidence="1" type="ordered locus">HBHAL_2352</name>
</gene>
<dbReference type="EMBL" id="HE717023">
    <property type="protein sequence ID" value="CCG44698.1"/>
    <property type="molecule type" value="Genomic_DNA"/>
</dbReference>
<evidence type="ECO:0000313" key="2">
    <source>
        <dbReference type="Proteomes" id="UP000007397"/>
    </source>
</evidence>
<dbReference type="STRING" id="866895.HBHAL_2352"/>